<dbReference type="PANTHER" id="PTHR34153">
    <property type="entry name" value="SI:CH211-262H13.3-RELATED-RELATED"/>
    <property type="match status" value="1"/>
</dbReference>
<dbReference type="EMBL" id="GDIQ01085966">
    <property type="protein sequence ID" value="JAN08771.1"/>
    <property type="molecule type" value="Transcribed_RNA"/>
</dbReference>
<organism evidence="1">
    <name type="scientific">Daphnia magna</name>
    <dbReference type="NCBI Taxonomy" id="35525"/>
    <lineage>
        <taxon>Eukaryota</taxon>
        <taxon>Metazoa</taxon>
        <taxon>Ecdysozoa</taxon>
        <taxon>Arthropoda</taxon>
        <taxon>Crustacea</taxon>
        <taxon>Branchiopoda</taxon>
        <taxon>Diplostraca</taxon>
        <taxon>Cladocera</taxon>
        <taxon>Anomopoda</taxon>
        <taxon>Daphniidae</taxon>
        <taxon>Daphnia</taxon>
    </lineage>
</organism>
<sequence length="225" mass="24699">MASTTVSIGTFLLVDLLTATGLYVATVPDCWVFEGNKCYYPRSTGDARIAAMKREPFKPNWEIYSCTVRKAFNSYEASRSQENQATIQTDISSESYQQTMGRGKRNKRAPGRYLPTEAIQDGCSSDESYDSIGMYGPTQPPAQQAVFTTPAIPSGLFSKAASQQTNDSTILNQSFPFESTPALQPAQSSSFPIHPNRIGGVDQSISVNFQLCLSRSCVIKVPKQY</sequence>
<proteinExistence type="predicted"/>
<dbReference type="OrthoDB" id="6387007at2759"/>
<dbReference type="AlphaFoldDB" id="A0A0P5F7P3"/>
<protein>
    <submittedName>
        <fullName evidence="1">Uncharacterized protein</fullName>
    </submittedName>
</protein>
<name>A0A0P5F7P3_9CRUS</name>
<reference evidence="1" key="1">
    <citation type="submission" date="2015-10" db="EMBL/GenBank/DDBJ databases">
        <title>EvidentialGene: Evidence-directed Construction of Complete mRNA Transcriptomes without Genomes.</title>
        <authorList>
            <person name="Gilbert D.G."/>
        </authorList>
    </citation>
    <scope>NUCLEOTIDE SEQUENCE</scope>
</reference>
<dbReference type="PANTHER" id="PTHR34153:SF2">
    <property type="entry name" value="SI:CH211-262H13.3-RELATED"/>
    <property type="match status" value="1"/>
</dbReference>
<evidence type="ECO:0000313" key="1">
    <source>
        <dbReference type="EMBL" id="JAN08771.1"/>
    </source>
</evidence>
<accession>A0A0P5F7P3</accession>